<gene>
    <name evidence="1" type="ORF">J0A66_16050</name>
</gene>
<comment type="caution">
    <text evidence="1">The sequence shown here is derived from an EMBL/GenBank/DDBJ whole genome shotgun (WGS) entry which is preliminary data.</text>
</comment>
<sequence length="234" mass="25265">MSKPIAIALLTCLGLSACQLDLGSDDDGNRDKALNFDFEQTSHGWMAGFSDYPADNADSYELESGLKTLPTDSQKQGFMLSGMNRSDDLFMYIKGKVTGLEPSTRYIATLDMTFLSNAGEDCVGVGGAPGESVYVKFGFGENEPRQVDYYLNLDKGNQSNGGQNANVIGNVAAEHSDCSGEVFASKRLQTTSQNRLEFTSTAEGSIWLFIGTDSGYEGLTTVYIDSLGMALLRK</sequence>
<dbReference type="AlphaFoldDB" id="A0A939DQ82"/>
<evidence type="ECO:0000313" key="1">
    <source>
        <dbReference type="EMBL" id="MBN7826749.1"/>
    </source>
</evidence>
<protein>
    <recommendedName>
        <fullName evidence="3">Lipoprotein</fullName>
    </recommendedName>
</protein>
<evidence type="ECO:0008006" key="3">
    <source>
        <dbReference type="Google" id="ProtNLM"/>
    </source>
</evidence>
<reference evidence="1" key="1">
    <citation type="submission" date="2021-03" db="EMBL/GenBank/DDBJ databases">
        <title>novel species isolated from a fishpond in China.</title>
        <authorList>
            <person name="Lu H."/>
            <person name="Cai Z."/>
        </authorList>
    </citation>
    <scope>NUCLEOTIDE SEQUENCE</scope>
    <source>
        <strain evidence="1">JCM 30855</strain>
    </source>
</reference>
<dbReference type="RefSeq" id="WP_206574862.1">
    <property type="nucleotide sequence ID" value="NZ_JAFKCV010000010.1"/>
</dbReference>
<keyword evidence="2" id="KW-1185">Reference proteome</keyword>
<evidence type="ECO:0000313" key="2">
    <source>
        <dbReference type="Proteomes" id="UP000664654"/>
    </source>
</evidence>
<dbReference type="PROSITE" id="PS51257">
    <property type="entry name" value="PROKAR_LIPOPROTEIN"/>
    <property type="match status" value="1"/>
</dbReference>
<dbReference type="EMBL" id="JAFKCV010000010">
    <property type="protein sequence ID" value="MBN7826749.1"/>
    <property type="molecule type" value="Genomic_DNA"/>
</dbReference>
<name>A0A939DQ82_9ALTE</name>
<proteinExistence type="predicted"/>
<dbReference type="Proteomes" id="UP000664654">
    <property type="component" value="Unassembled WGS sequence"/>
</dbReference>
<organism evidence="1 2">
    <name type="scientific">Bowmanella dokdonensis</name>
    <dbReference type="NCBI Taxonomy" id="751969"/>
    <lineage>
        <taxon>Bacteria</taxon>
        <taxon>Pseudomonadati</taxon>
        <taxon>Pseudomonadota</taxon>
        <taxon>Gammaproteobacteria</taxon>
        <taxon>Alteromonadales</taxon>
        <taxon>Alteromonadaceae</taxon>
        <taxon>Bowmanella</taxon>
    </lineage>
</organism>
<accession>A0A939DQ82</accession>